<name>A0A2S7JZ03_9PROT</name>
<dbReference type="PROSITE" id="PS51257">
    <property type="entry name" value="PROKAR_LIPOPROTEIN"/>
    <property type="match status" value="1"/>
</dbReference>
<protein>
    <submittedName>
        <fullName evidence="2">Uncharacterized protein</fullName>
    </submittedName>
</protein>
<comment type="caution">
    <text evidence="2">The sequence shown here is derived from an EMBL/GenBank/DDBJ whole genome shotgun (WGS) entry which is preliminary data.</text>
</comment>
<evidence type="ECO:0000313" key="3">
    <source>
        <dbReference type="Proteomes" id="UP000239504"/>
    </source>
</evidence>
<proteinExistence type="predicted"/>
<dbReference type="RefSeq" id="WP_104832124.1">
    <property type="nucleotide sequence ID" value="NZ_PJCH01000017.1"/>
</dbReference>
<feature type="transmembrane region" description="Helical" evidence="1">
    <location>
        <begin position="108"/>
        <end position="125"/>
    </location>
</feature>
<keyword evidence="1" id="KW-0812">Transmembrane</keyword>
<keyword evidence="1" id="KW-0472">Membrane</keyword>
<keyword evidence="3" id="KW-1185">Reference proteome</keyword>
<keyword evidence="1" id="KW-1133">Transmembrane helix</keyword>
<accession>A0A2S7JZ03</accession>
<dbReference type="AlphaFoldDB" id="A0A2S7JZ03"/>
<dbReference type="Proteomes" id="UP000239504">
    <property type="component" value="Unassembled WGS sequence"/>
</dbReference>
<evidence type="ECO:0000256" key="1">
    <source>
        <dbReference type="SAM" id="Phobius"/>
    </source>
</evidence>
<organism evidence="2 3">
    <name type="scientific">Hyphococcus luteus</name>
    <dbReference type="NCBI Taxonomy" id="2058213"/>
    <lineage>
        <taxon>Bacteria</taxon>
        <taxon>Pseudomonadati</taxon>
        <taxon>Pseudomonadota</taxon>
        <taxon>Alphaproteobacteria</taxon>
        <taxon>Parvularculales</taxon>
        <taxon>Parvularculaceae</taxon>
        <taxon>Hyphococcus</taxon>
    </lineage>
</organism>
<dbReference type="EMBL" id="PJCH01000017">
    <property type="protein sequence ID" value="PQA85484.1"/>
    <property type="molecule type" value="Genomic_DNA"/>
</dbReference>
<sequence>MTTAIRGAGARYDVRPARANGSLYGGPLGALACMVKDCAQGAGAGFLSLTGATSIASGQPMTATGDFGLLGAVFPSLASSGLTGPLQLVGGVLLFLAARRTVSRTTGLLAFVAFLAAYANGFTLADMLTAASNALEGAAGALDTIPVAEAA</sequence>
<reference evidence="2 3" key="1">
    <citation type="submission" date="2017-12" db="EMBL/GenBank/DDBJ databases">
        <authorList>
            <person name="Hurst M.R.H."/>
        </authorList>
    </citation>
    <scope>NUCLEOTIDE SEQUENCE [LARGE SCALE GENOMIC DNA]</scope>
    <source>
        <strain evidence="2 3">SY-3-19</strain>
    </source>
</reference>
<gene>
    <name evidence="2" type="ORF">CW354_21305</name>
</gene>
<evidence type="ECO:0000313" key="2">
    <source>
        <dbReference type="EMBL" id="PQA85484.1"/>
    </source>
</evidence>
<feature type="transmembrane region" description="Helical" evidence="1">
    <location>
        <begin position="67"/>
        <end position="96"/>
    </location>
</feature>